<evidence type="ECO:0000313" key="1">
    <source>
        <dbReference type="EMBL" id="GMH25158.1"/>
    </source>
</evidence>
<organism evidence="1 2">
    <name type="scientific">Nepenthes gracilis</name>
    <name type="common">Slender pitcher plant</name>
    <dbReference type="NCBI Taxonomy" id="150966"/>
    <lineage>
        <taxon>Eukaryota</taxon>
        <taxon>Viridiplantae</taxon>
        <taxon>Streptophyta</taxon>
        <taxon>Embryophyta</taxon>
        <taxon>Tracheophyta</taxon>
        <taxon>Spermatophyta</taxon>
        <taxon>Magnoliopsida</taxon>
        <taxon>eudicotyledons</taxon>
        <taxon>Gunneridae</taxon>
        <taxon>Pentapetalae</taxon>
        <taxon>Caryophyllales</taxon>
        <taxon>Nepenthaceae</taxon>
        <taxon>Nepenthes</taxon>
    </lineage>
</organism>
<dbReference type="Proteomes" id="UP001279734">
    <property type="component" value="Unassembled WGS sequence"/>
</dbReference>
<reference evidence="1" key="1">
    <citation type="submission" date="2023-05" db="EMBL/GenBank/DDBJ databases">
        <title>Nepenthes gracilis genome sequencing.</title>
        <authorList>
            <person name="Fukushima K."/>
        </authorList>
    </citation>
    <scope>NUCLEOTIDE SEQUENCE</scope>
    <source>
        <strain evidence="1">SING2019-196</strain>
    </source>
</reference>
<gene>
    <name evidence="1" type="ORF">Nepgr_027001</name>
</gene>
<accession>A0AAD3T888</accession>
<comment type="caution">
    <text evidence="1">The sequence shown here is derived from an EMBL/GenBank/DDBJ whole genome shotgun (WGS) entry which is preliminary data.</text>
</comment>
<keyword evidence="2" id="KW-1185">Reference proteome</keyword>
<protein>
    <submittedName>
        <fullName evidence="1">Uncharacterized protein</fullName>
    </submittedName>
</protein>
<proteinExistence type="predicted"/>
<sequence>MMVGKGVLLSHQFVPLGWQISINCKCTCLILPFPPTIILGHGRTFARQMAVQNMGDRVVIPDINSIWLFLLPLVQFLPKLEVMEKDGHEIRNVWQFNRRLSVVQSS</sequence>
<dbReference type="AlphaFoldDB" id="A0AAD3T888"/>
<dbReference type="EMBL" id="BSYO01000029">
    <property type="protein sequence ID" value="GMH25158.1"/>
    <property type="molecule type" value="Genomic_DNA"/>
</dbReference>
<name>A0AAD3T888_NEPGR</name>
<evidence type="ECO:0000313" key="2">
    <source>
        <dbReference type="Proteomes" id="UP001279734"/>
    </source>
</evidence>